<dbReference type="AlphaFoldDB" id="A0A3B0WQL2"/>
<evidence type="ECO:0008006" key="2">
    <source>
        <dbReference type="Google" id="ProtNLM"/>
    </source>
</evidence>
<reference evidence="1" key="1">
    <citation type="submission" date="2018-06" db="EMBL/GenBank/DDBJ databases">
        <authorList>
            <person name="Zhirakovskaya E."/>
        </authorList>
    </citation>
    <scope>NUCLEOTIDE SEQUENCE</scope>
</reference>
<name>A0A3B0WQL2_9ZZZZ</name>
<accession>A0A3B0WQL2</accession>
<proteinExistence type="predicted"/>
<protein>
    <recommendedName>
        <fullName evidence="2">HEAT repeat domain-containing protein</fullName>
    </recommendedName>
</protein>
<dbReference type="EMBL" id="UOFD01000056">
    <property type="protein sequence ID" value="VAW53007.1"/>
    <property type="molecule type" value="Genomic_DNA"/>
</dbReference>
<sequence length="79" mass="9256">ANREPPVSIWLAINIQHLNDEAQALFLKFLSDPIKEHRYYSLLALKQLDLLTQYQEHFIPLLKTETEPAIRQLLTNLTD</sequence>
<evidence type="ECO:0000313" key="1">
    <source>
        <dbReference type="EMBL" id="VAW53007.1"/>
    </source>
</evidence>
<organism evidence="1">
    <name type="scientific">hydrothermal vent metagenome</name>
    <dbReference type="NCBI Taxonomy" id="652676"/>
    <lineage>
        <taxon>unclassified sequences</taxon>
        <taxon>metagenomes</taxon>
        <taxon>ecological metagenomes</taxon>
    </lineage>
</organism>
<feature type="non-terminal residue" evidence="1">
    <location>
        <position position="1"/>
    </location>
</feature>
<gene>
    <name evidence="1" type="ORF">MNBD_GAMMA06-815</name>
</gene>